<sequence>MLLSSSSSLLFTDSEDTVASSSSVSEGEEEEHLMSLAASSSSLPLFRTSSIPMDDDASNSSTCASVRPHPAPRSFTCAPPTKRIAFSSSSISLSSSSSASTTTSVASSTSLPSLPSSLLLNVFDFVWSGKPSYTDGTDGRVQLGALSLVCKHWRELAASDHFWRPLCIARWPWLKSLKTGPVDLLPCLDAYQGGREGPEGGRVWREFCLRHGRSMRRAGIGRRMGGGGGGGAGWGEEYTLSVEIFDRKGGFRLFCSYGRVSIMHQGVGVEGRWMTKLAVTGFASCWHFSAASRDSVHGRFETIKDYFERAHEPGLEHCLCTEVTAMHKETGRMAVLYASSKESRRRLAGEKNGTSYFEEELRPAFASSAGVMASTASGSSNPGLPPSLSSFCAPSPGIPYLAASGIAVSKVSTPPSTSSLSPLPASTPSSDEEKEQKYRVDRLYLIFSTERRWDLPKIFEGLEWA</sequence>
<dbReference type="InterPro" id="IPR001810">
    <property type="entry name" value="F-box_dom"/>
</dbReference>
<accession>A0A4D9CP35</accession>
<feature type="region of interest" description="Disordered" evidence="1">
    <location>
        <begin position="13"/>
        <end position="36"/>
    </location>
</feature>
<dbReference type="Pfam" id="PF12937">
    <property type="entry name" value="F-box-like"/>
    <property type="match status" value="1"/>
</dbReference>
<dbReference type="GO" id="GO:0019005">
    <property type="term" value="C:SCF ubiquitin ligase complex"/>
    <property type="evidence" value="ECO:0007669"/>
    <property type="project" value="TreeGrafter"/>
</dbReference>
<dbReference type="GO" id="GO:0031146">
    <property type="term" value="P:SCF-dependent proteasomal ubiquitin-dependent protein catabolic process"/>
    <property type="evidence" value="ECO:0007669"/>
    <property type="project" value="TreeGrafter"/>
</dbReference>
<dbReference type="GO" id="GO:0005737">
    <property type="term" value="C:cytoplasm"/>
    <property type="evidence" value="ECO:0007669"/>
    <property type="project" value="TreeGrafter"/>
</dbReference>
<dbReference type="OrthoDB" id="192402at2759"/>
<feature type="region of interest" description="Disordered" evidence="1">
    <location>
        <begin position="413"/>
        <end position="434"/>
    </location>
</feature>
<organism evidence="3 4">
    <name type="scientific">Nannochloropsis salina CCMP1776</name>
    <dbReference type="NCBI Taxonomy" id="1027361"/>
    <lineage>
        <taxon>Eukaryota</taxon>
        <taxon>Sar</taxon>
        <taxon>Stramenopiles</taxon>
        <taxon>Ochrophyta</taxon>
        <taxon>Eustigmatophyceae</taxon>
        <taxon>Eustigmatales</taxon>
        <taxon>Monodopsidaceae</taxon>
        <taxon>Microchloropsis</taxon>
        <taxon>Microchloropsis salina</taxon>
    </lineage>
</organism>
<protein>
    <recommendedName>
        <fullName evidence="2">F-box domain-containing protein</fullName>
    </recommendedName>
</protein>
<reference evidence="3 4" key="1">
    <citation type="submission" date="2019-01" db="EMBL/GenBank/DDBJ databases">
        <title>Nuclear Genome Assembly of the Microalgal Biofuel strain Nannochloropsis salina CCMP1776.</title>
        <authorList>
            <person name="Hovde B."/>
        </authorList>
    </citation>
    <scope>NUCLEOTIDE SEQUENCE [LARGE SCALE GENOMIC DNA]</scope>
    <source>
        <strain evidence="3 4">CCMP1776</strain>
    </source>
</reference>
<evidence type="ECO:0000259" key="2">
    <source>
        <dbReference type="Pfam" id="PF12937"/>
    </source>
</evidence>
<dbReference type="SUPFAM" id="SSF81383">
    <property type="entry name" value="F-box domain"/>
    <property type="match status" value="1"/>
</dbReference>
<dbReference type="InterPro" id="IPR036047">
    <property type="entry name" value="F-box-like_dom_sf"/>
</dbReference>
<feature type="compositionally biased region" description="Low complexity" evidence="1">
    <location>
        <begin position="13"/>
        <end position="25"/>
    </location>
</feature>
<gene>
    <name evidence="3" type="ORF">NSK_007565</name>
</gene>
<proteinExistence type="predicted"/>
<dbReference type="EMBL" id="SDOX01000145">
    <property type="protein sequence ID" value="TFJ80922.1"/>
    <property type="molecule type" value="Genomic_DNA"/>
</dbReference>
<feature type="compositionally biased region" description="Low complexity" evidence="1">
    <location>
        <begin position="413"/>
        <end position="429"/>
    </location>
</feature>
<dbReference type="Proteomes" id="UP000355283">
    <property type="component" value="Unassembled WGS sequence"/>
</dbReference>
<evidence type="ECO:0000256" key="1">
    <source>
        <dbReference type="SAM" id="MobiDB-lite"/>
    </source>
</evidence>
<dbReference type="AlphaFoldDB" id="A0A4D9CP35"/>
<dbReference type="Gene3D" id="1.20.1280.50">
    <property type="match status" value="1"/>
</dbReference>
<dbReference type="PANTHER" id="PTHR12874:SF9">
    <property type="entry name" value="F-BOX ONLY PROTEIN 48"/>
    <property type="match status" value="1"/>
</dbReference>
<comment type="caution">
    <text evidence="3">The sequence shown here is derived from an EMBL/GenBank/DDBJ whole genome shotgun (WGS) entry which is preliminary data.</text>
</comment>
<dbReference type="PANTHER" id="PTHR12874">
    <property type="entry name" value="F-BOX ONLY PROTEIN 48-RELATED"/>
    <property type="match status" value="1"/>
</dbReference>
<evidence type="ECO:0000313" key="4">
    <source>
        <dbReference type="Proteomes" id="UP000355283"/>
    </source>
</evidence>
<name>A0A4D9CP35_9STRA</name>
<feature type="domain" description="F-box" evidence="2">
    <location>
        <begin position="112"/>
        <end position="168"/>
    </location>
</feature>
<keyword evidence="4" id="KW-1185">Reference proteome</keyword>
<feature type="region of interest" description="Disordered" evidence="1">
    <location>
        <begin position="52"/>
        <end position="78"/>
    </location>
</feature>
<evidence type="ECO:0000313" key="3">
    <source>
        <dbReference type="EMBL" id="TFJ80922.1"/>
    </source>
</evidence>